<comment type="caution">
    <text evidence="2">The sequence shown here is derived from an EMBL/GenBank/DDBJ whole genome shotgun (WGS) entry which is preliminary data.</text>
</comment>
<proteinExistence type="predicted"/>
<evidence type="ECO:0000313" key="3">
    <source>
        <dbReference type="Proteomes" id="UP000193144"/>
    </source>
</evidence>
<keyword evidence="3" id="KW-1185">Reference proteome</keyword>
<gene>
    <name evidence="2" type="ORF">BCR34DRAFT_604956</name>
</gene>
<reference evidence="2 3" key="1">
    <citation type="submission" date="2016-07" db="EMBL/GenBank/DDBJ databases">
        <title>Pervasive Adenine N6-methylation of Active Genes in Fungi.</title>
        <authorList>
            <consortium name="DOE Joint Genome Institute"/>
            <person name="Mondo S.J."/>
            <person name="Dannebaum R.O."/>
            <person name="Kuo R.C."/>
            <person name="Labutti K."/>
            <person name="Haridas S."/>
            <person name="Kuo A."/>
            <person name="Salamov A."/>
            <person name="Ahrendt S.R."/>
            <person name="Lipzen A."/>
            <person name="Sullivan W."/>
            <person name="Andreopoulos W.B."/>
            <person name="Clum A."/>
            <person name="Lindquist E."/>
            <person name="Daum C."/>
            <person name="Ramamoorthy G.K."/>
            <person name="Gryganskyi A."/>
            <person name="Culley D."/>
            <person name="Magnuson J.K."/>
            <person name="James T.Y."/>
            <person name="O'Malley M.A."/>
            <person name="Stajich J.E."/>
            <person name="Spatafora J.W."/>
            <person name="Visel A."/>
            <person name="Grigoriev I.V."/>
        </authorList>
    </citation>
    <scope>NUCLEOTIDE SEQUENCE [LARGE SCALE GENOMIC DNA]</scope>
    <source>
        <strain evidence="2 3">CBS 115471</strain>
    </source>
</reference>
<protein>
    <submittedName>
        <fullName evidence="2">Uncharacterized protein</fullName>
    </submittedName>
</protein>
<sequence length="101" mass="11628">MQHDKNRATAAEALAKQAQMQVGMLQEELEAERQKSEDHVHEKQQFEEERREHEGLIMQSGKVVDSLRGKISELRGDTNGSSDGLSFREIMLELGRYRMEV</sequence>
<dbReference type="AlphaFoldDB" id="A0A1Y1Z2M9"/>
<feature type="compositionally biased region" description="Basic and acidic residues" evidence="1">
    <location>
        <begin position="31"/>
        <end position="55"/>
    </location>
</feature>
<evidence type="ECO:0000313" key="2">
    <source>
        <dbReference type="EMBL" id="ORY04197.1"/>
    </source>
</evidence>
<dbReference type="Proteomes" id="UP000193144">
    <property type="component" value="Unassembled WGS sequence"/>
</dbReference>
<evidence type="ECO:0000256" key="1">
    <source>
        <dbReference type="SAM" id="MobiDB-lite"/>
    </source>
</evidence>
<dbReference type="EMBL" id="MCFA01000138">
    <property type="protein sequence ID" value="ORY04197.1"/>
    <property type="molecule type" value="Genomic_DNA"/>
</dbReference>
<accession>A0A1Y1Z2M9</accession>
<feature type="region of interest" description="Disordered" evidence="1">
    <location>
        <begin position="27"/>
        <end position="61"/>
    </location>
</feature>
<name>A0A1Y1Z2M9_9PLEO</name>
<organism evidence="2 3">
    <name type="scientific">Clohesyomyces aquaticus</name>
    <dbReference type="NCBI Taxonomy" id="1231657"/>
    <lineage>
        <taxon>Eukaryota</taxon>
        <taxon>Fungi</taxon>
        <taxon>Dikarya</taxon>
        <taxon>Ascomycota</taxon>
        <taxon>Pezizomycotina</taxon>
        <taxon>Dothideomycetes</taxon>
        <taxon>Pleosporomycetidae</taxon>
        <taxon>Pleosporales</taxon>
        <taxon>Lindgomycetaceae</taxon>
        <taxon>Clohesyomyces</taxon>
    </lineage>
</organism>